<dbReference type="Proteomes" id="UP000677082">
    <property type="component" value="Unassembled WGS sequence"/>
</dbReference>
<keyword evidence="6 7" id="KW-0472">Membrane</keyword>
<keyword evidence="4 7" id="KW-0812">Transmembrane</keyword>
<dbReference type="PANTHER" id="PTHR30151:SF0">
    <property type="entry name" value="ABC TRANSPORTER PERMEASE PROTEIN MJ0413-RELATED"/>
    <property type="match status" value="1"/>
</dbReference>
<dbReference type="EMBL" id="BOQN01000019">
    <property type="protein sequence ID" value="GIM89771.1"/>
    <property type="molecule type" value="Genomic_DNA"/>
</dbReference>
<dbReference type="PANTHER" id="PTHR30151">
    <property type="entry name" value="ALKANE SULFONATE ABC TRANSPORTER-RELATED, MEMBRANE SUBUNIT"/>
    <property type="match status" value="1"/>
</dbReference>
<evidence type="ECO:0000256" key="2">
    <source>
        <dbReference type="ARBA" id="ARBA00022448"/>
    </source>
</evidence>
<keyword evidence="2 7" id="KW-0813">Transport</keyword>
<feature type="transmembrane region" description="Helical" evidence="7">
    <location>
        <begin position="48"/>
        <end position="79"/>
    </location>
</feature>
<feature type="transmembrane region" description="Helical" evidence="7">
    <location>
        <begin position="159"/>
        <end position="189"/>
    </location>
</feature>
<protein>
    <submittedName>
        <fullName evidence="9">ABC transporter permease</fullName>
    </submittedName>
</protein>
<dbReference type="InterPro" id="IPR035906">
    <property type="entry name" value="MetI-like_sf"/>
</dbReference>
<comment type="subcellular location">
    <subcellularLocation>
        <location evidence="1 7">Cell membrane</location>
        <topology evidence="1 7">Multi-pass membrane protein</topology>
    </subcellularLocation>
</comment>
<dbReference type="PROSITE" id="PS50928">
    <property type="entry name" value="ABC_TM1"/>
    <property type="match status" value="1"/>
</dbReference>
<evidence type="ECO:0000313" key="10">
    <source>
        <dbReference type="Proteomes" id="UP000677082"/>
    </source>
</evidence>
<gene>
    <name evidence="9" type="ORF">Ato02nite_015640</name>
</gene>
<sequence>MKAAAYATVTAVTLLAWWLLTATGATNPLILPPLDEVAAAVKAQDPATWVAAMAVTTVRATIGFAVATVLAVPLGVLIGRSETLNRAYEPLLATIAAVPLVVLYPVLAATLGLGTASKVALGGLYAFFPIAIATIRAVRQTDPGLLTAMRSMGASRARLISAVVVPSALPGIVAGLRVGFGLALVTVIAGEFIAGDDGVGYQLAASSQGYQSADLFAWVVLAVALTIVVNTVFTFLATTLERTLRR</sequence>
<dbReference type="RefSeq" id="WP_213005730.1">
    <property type="nucleotide sequence ID" value="NZ_BOQN01000019.1"/>
</dbReference>
<feature type="domain" description="ABC transmembrane type-1" evidence="8">
    <location>
        <begin position="53"/>
        <end position="237"/>
    </location>
</feature>
<organism evidence="9 10">
    <name type="scientific">Paractinoplanes toevensis</name>
    <dbReference type="NCBI Taxonomy" id="571911"/>
    <lineage>
        <taxon>Bacteria</taxon>
        <taxon>Bacillati</taxon>
        <taxon>Actinomycetota</taxon>
        <taxon>Actinomycetes</taxon>
        <taxon>Micromonosporales</taxon>
        <taxon>Micromonosporaceae</taxon>
        <taxon>Paractinoplanes</taxon>
    </lineage>
</organism>
<dbReference type="Gene3D" id="1.10.3720.10">
    <property type="entry name" value="MetI-like"/>
    <property type="match status" value="1"/>
</dbReference>
<comment type="caution">
    <text evidence="9">The sequence shown here is derived from an EMBL/GenBank/DDBJ whole genome shotgun (WGS) entry which is preliminary data.</text>
</comment>
<dbReference type="SUPFAM" id="SSF161098">
    <property type="entry name" value="MetI-like"/>
    <property type="match status" value="1"/>
</dbReference>
<evidence type="ECO:0000256" key="6">
    <source>
        <dbReference type="ARBA" id="ARBA00023136"/>
    </source>
</evidence>
<feature type="transmembrane region" description="Helical" evidence="7">
    <location>
        <begin position="215"/>
        <end position="237"/>
    </location>
</feature>
<evidence type="ECO:0000259" key="8">
    <source>
        <dbReference type="PROSITE" id="PS50928"/>
    </source>
</evidence>
<dbReference type="CDD" id="cd06261">
    <property type="entry name" value="TM_PBP2"/>
    <property type="match status" value="1"/>
</dbReference>
<keyword evidence="10" id="KW-1185">Reference proteome</keyword>
<evidence type="ECO:0000256" key="3">
    <source>
        <dbReference type="ARBA" id="ARBA00022475"/>
    </source>
</evidence>
<name>A0A919T904_9ACTN</name>
<keyword evidence="5 7" id="KW-1133">Transmembrane helix</keyword>
<feature type="transmembrane region" description="Helical" evidence="7">
    <location>
        <begin position="91"/>
        <end position="113"/>
    </location>
</feature>
<dbReference type="Pfam" id="PF00528">
    <property type="entry name" value="BPD_transp_1"/>
    <property type="match status" value="1"/>
</dbReference>
<evidence type="ECO:0000256" key="5">
    <source>
        <dbReference type="ARBA" id="ARBA00022989"/>
    </source>
</evidence>
<keyword evidence="3" id="KW-1003">Cell membrane</keyword>
<comment type="similarity">
    <text evidence="7">Belongs to the binding-protein-dependent transport system permease family.</text>
</comment>
<evidence type="ECO:0000256" key="7">
    <source>
        <dbReference type="RuleBase" id="RU363032"/>
    </source>
</evidence>
<dbReference type="GO" id="GO:0055085">
    <property type="term" value="P:transmembrane transport"/>
    <property type="evidence" value="ECO:0007669"/>
    <property type="project" value="InterPro"/>
</dbReference>
<proteinExistence type="inferred from homology"/>
<feature type="transmembrane region" description="Helical" evidence="7">
    <location>
        <begin position="119"/>
        <end position="138"/>
    </location>
</feature>
<dbReference type="GO" id="GO:0005886">
    <property type="term" value="C:plasma membrane"/>
    <property type="evidence" value="ECO:0007669"/>
    <property type="project" value="UniProtKB-SubCell"/>
</dbReference>
<evidence type="ECO:0000256" key="4">
    <source>
        <dbReference type="ARBA" id="ARBA00022692"/>
    </source>
</evidence>
<dbReference type="InterPro" id="IPR000515">
    <property type="entry name" value="MetI-like"/>
</dbReference>
<accession>A0A919T904</accession>
<evidence type="ECO:0000313" key="9">
    <source>
        <dbReference type="EMBL" id="GIM89771.1"/>
    </source>
</evidence>
<reference evidence="9 10" key="1">
    <citation type="submission" date="2021-03" db="EMBL/GenBank/DDBJ databases">
        <title>Whole genome shotgun sequence of Actinoplanes toevensis NBRC 105298.</title>
        <authorList>
            <person name="Komaki H."/>
            <person name="Tamura T."/>
        </authorList>
    </citation>
    <scope>NUCLEOTIDE SEQUENCE [LARGE SCALE GENOMIC DNA]</scope>
    <source>
        <strain evidence="9 10">NBRC 105298</strain>
    </source>
</reference>
<evidence type="ECO:0000256" key="1">
    <source>
        <dbReference type="ARBA" id="ARBA00004651"/>
    </source>
</evidence>
<dbReference type="AlphaFoldDB" id="A0A919T904"/>